<dbReference type="Pfam" id="PF13499">
    <property type="entry name" value="EF-hand_7"/>
    <property type="match status" value="1"/>
</dbReference>
<evidence type="ECO:0000259" key="3">
    <source>
        <dbReference type="PROSITE" id="PS50222"/>
    </source>
</evidence>
<dbReference type="PANTHER" id="PTHR23048">
    <property type="entry name" value="MYOSIN LIGHT CHAIN 1, 3"/>
    <property type="match status" value="1"/>
</dbReference>
<sequence>MGGKTSQLEQSIASKDQLVKIPVFEFKKPDNKACARAFEDVIPVNDYISIDQAIIALKALHITTESSSIQTILSFWGLPDDVPLTLVQFTHLAYIFMNAGISEREKIVFLVMDTNFSATMDSSEFNVLLTKLGIIVDRVQLQSLVSEIADKNDHTTMSYERFCEILKRILSPITPKLKRVTTFKKPNREEVNQMFKKFDVDGNGKLDPNEVLAMFNMLGRPLTKEELVRVLALTDQDTDANLNIDEFYHLMYIIINADIKEKEKVIFLMTDTDCGGTVDKTELHELLDKLQIDAPQATLDLLVKEIADEEDGTLSYDMFMTLLKKLQE</sequence>
<keyword evidence="6" id="KW-1185">Reference proteome</keyword>
<evidence type="ECO:0000313" key="5">
    <source>
        <dbReference type="EMBL" id="CAL6114960.1"/>
    </source>
</evidence>
<evidence type="ECO:0000256" key="1">
    <source>
        <dbReference type="ARBA" id="ARBA00022737"/>
    </source>
</evidence>
<dbReference type="Proteomes" id="UP001642409">
    <property type="component" value="Unassembled WGS sequence"/>
</dbReference>
<proteinExistence type="predicted"/>
<dbReference type="InterPro" id="IPR002048">
    <property type="entry name" value="EF_hand_dom"/>
</dbReference>
<evidence type="ECO:0000313" key="6">
    <source>
        <dbReference type="Proteomes" id="UP001642409"/>
    </source>
</evidence>
<feature type="domain" description="EF-hand" evidence="3">
    <location>
        <begin position="258"/>
        <end position="293"/>
    </location>
</feature>
<keyword evidence="1" id="KW-0677">Repeat</keyword>
<dbReference type="PROSITE" id="PS50222">
    <property type="entry name" value="EF_HAND_2"/>
    <property type="match status" value="2"/>
</dbReference>
<dbReference type="Gene3D" id="1.10.238.10">
    <property type="entry name" value="EF-hand"/>
    <property type="match status" value="2"/>
</dbReference>
<evidence type="ECO:0000256" key="2">
    <source>
        <dbReference type="ARBA" id="ARBA00022837"/>
    </source>
</evidence>
<reference evidence="5 6" key="2">
    <citation type="submission" date="2024-07" db="EMBL/GenBank/DDBJ databases">
        <authorList>
            <person name="Akdeniz Z."/>
        </authorList>
    </citation>
    <scope>NUCLEOTIDE SEQUENCE [LARGE SCALE GENOMIC DNA]</scope>
</reference>
<protein>
    <submittedName>
        <fullName evidence="4">EF hand domain-containing protein</fullName>
    </submittedName>
    <submittedName>
        <fullName evidence="5">EF_hand domain-containing protein</fullName>
    </submittedName>
</protein>
<evidence type="ECO:0000313" key="4">
    <source>
        <dbReference type="EMBL" id="CAI9975114.1"/>
    </source>
</evidence>
<dbReference type="GO" id="GO:0005509">
    <property type="term" value="F:calcium ion binding"/>
    <property type="evidence" value="ECO:0007669"/>
    <property type="project" value="InterPro"/>
</dbReference>
<organism evidence="4">
    <name type="scientific">Hexamita inflata</name>
    <dbReference type="NCBI Taxonomy" id="28002"/>
    <lineage>
        <taxon>Eukaryota</taxon>
        <taxon>Metamonada</taxon>
        <taxon>Diplomonadida</taxon>
        <taxon>Hexamitidae</taxon>
        <taxon>Hexamitinae</taxon>
        <taxon>Hexamita</taxon>
    </lineage>
</organism>
<reference evidence="4" key="1">
    <citation type="submission" date="2023-06" db="EMBL/GenBank/DDBJ databases">
        <authorList>
            <person name="Kurt Z."/>
        </authorList>
    </citation>
    <scope>NUCLEOTIDE SEQUENCE</scope>
</reference>
<dbReference type="InterPro" id="IPR011992">
    <property type="entry name" value="EF-hand-dom_pair"/>
</dbReference>
<dbReference type="PROSITE" id="PS00018">
    <property type="entry name" value="EF_HAND_1"/>
    <property type="match status" value="2"/>
</dbReference>
<dbReference type="GO" id="GO:0016460">
    <property type="term" value="C:myosin II complex"/>
    <property type="evidence" value="ECO:0007669"/>
    <property type="project" value="TreeGrafter"/>
</dbReference>
<dbReference type="EMBL" id="CATOUU010001162">
    <property type="protein sequence ID" value="CAI9975114.1"/>
    <property type="molecule type" value="Genomic_DNA"/>
</dbReference>
<dbReference type="SUPFAM" id="SSF47473">
    <property type="entry name" value="EF-hand"/>
    <property type="match status" value="2"/>
</dbReference>
<name>A0AA86UZZ1_9EUKA</name>
<keyword evidence="2" id="KW-0106">Calcium</keyword>
<dbReference type="EMBL" id="CAXDID020000845">
    <property type="protein sequence ID" value="CAL6114960.1"/>
    <property type="molecule type" value="Genomic_DNA"/>
</dbReference>
<dbReference type="PANTHER" id="PTHR23048:SF0">
    <property type="entry name" value="CALMODULIN LIKE 3"/>
    <property type="match status" value="1"/>
</dbReference>
<dbReference type="InterPro" id="IPR018247">
    <property type="entry name" value="EF_Hand_1_Ca_BS"/>
</dbReference>
<comment type="caution">
    <text evidence="4">The sequence shown here is derived from an EMBL/GenBank/DDBJ whole genome shotgun (WGS) entry which is preliminary data.</text>
</comment>
<dbReference type="InterPro" id="IPR050230">
    <property type="entry name" value="CALM/Myosin/TropC-like"/>
</dbReference>
<dbReference type="SMART" id="SM00054">
    <property type="entry name" value="EFh"/>
    <property type="match status" value="3"/>
</dbReference>
<feature type="domain" description="EF-hand" evidence="3">
    <location>
        <begin position="186"/>
        <end position="221"/>
    </location>
</feature>
<accession>A0AA86UZZ1</accession>
<dbReference type="CDD" id="cd00051">
    <property type="entry name" value="EFh"/>
    <property type="match status" value="1"/>
</dbReference>
<dbReference type="AlphaFoldDB" id="A0AA86UZZ1"/>
<gene>
    <name evidence="4" type="ORF">HINF_LOCUS62759</name>
    <name evidence="5" type="ORF">HINF_LOCUS78412</name>
</gene>